<proteinExistence type="predicted"/>
<dbReference type="Proteomes" id="UP001164746">
    <property type="component" value="Chromosome 5"/>
</dbReference>
<evidence type="ECO:0000313" key="2">
    <source>
        <dbReference type="EMBL" id="WAR05388.1"/>
    </source>
</evidence>
<feature type="region of interest" description="Disordered" evidence="1">
    <location>
        <begin position="163"/>
        <end position="203"/>
    </location>
</feature>
<sequence length="203" mass="23698">MTSQITVDNMFLFETSLVIAMFPETFSSRASEWLMFSSHLFDHRSTMEQDPIKLEEDMQHIYLWKYHLFDDIGTMEQDPKQPEKGWRQTGYFKKIKASSETEYAQIAGCSKTDDALVSNAGEKRIMTRPKHIITSGRKKRRKVSTKTEVSKYAKISRTDDASDLFMDESWPRTRSKSKTKYDKEHDPSQPEEGQRHDVLLKVS</sequence>
<name>A0ABY7E5S2_MYAAR</name>
<protein>
    <submittedName>
        <fullName evidence="2">Uncharacterized protein</fullName>
    </submittedName>
</protein>
<dbReference type="EMBL" id="CP111016">
    <property type="protein sequence ID" value="WAR05388.1"/>
    <property type="molecule type" value="Genomic_DNA"/>
</dbReference>
<keyword evidence="3" id="KW-1185">Reference proteome</keyword>
<evidence type="ECO:0000313" key="3">
    <source>
        <dbReference type="Proteomes" id="UP001164746"/>
    </source>
</evidence>
<feature type="compositionally biased region" description="Basic and acidic residues" evidence="1">
    <location>
        <begin position="179"/>
        <end position="203"/>
    </location>
</feature>
<accession>A0ABY7E5S2</accession>
<gene>
    <name evidence="2" type="ORF">MAR_020757</name>
</gene>
<evidence type="ECO:0000256" key="1">
    <source>
        <dbReference type="SAM" id="MobiDB-lite"/>
    </source>
</evidence>
<organism evidence="2 3">
    <name type="scientific">Mya arenaria</name>
    <name type="common">Soft-shell clam</name>
    <dbReference type="NCBI Taxonomy" id="6604"/>
    <lineage>
        <taxon>Eukaryota</taxon>
        <taxon>Metazoa</taxon>
        <taxon>Spiralia</taxon>
        <taxon>Lophotrochozoa</taxon>
        <taxon>Mollusca</taxon>
        <taxon>Bivalvia</taxon>
        <taxon>Autobranchia</taxon>
        <taxon>Heteroconchia</taxon>
        <taxon>Euheterodonta</taxon>
        <taxon>Imparidentia</taxon>
        <taxon>Neoheterodontei</taxon>
        <taxon>Myida</taxon>
        <taxon>Myoidea</taxon>
        <taxon>Myidae</taxon>
        <taxon>Mya</taxon>
    </lineage>
</organism>
<reference evidence="2" key="1">
    <citation type="submission" date="2022-11" db="EMBL/GenBank/DDBJ databases">
        <title>Centuries of genome instability and evolution in soft-shell clam transmissible cancer (bioRxiv).</title>
        <authorList>
            <person name="Hart S.F.M."/>
            <person name="Yonemitsu M.A."/>
            <person name="Giersch R.M."/>
            <person name="Beal B.F."/>
            <person name="Arriagada G."/>
            <person name="Davis B.W."/>
            <person name="Ostrander E.A."/>
            <person name="Goff S.P."/>
            <person name="Metzger M.J."/>
        </authorList>
    </citation>
    <scope>NUCLEOTIDE SEQUENCE</scope>
    <source>
        <strain evidence="2">MELC-2E11</strain>
        <tissue evidence="2">Siphon/mantle</tissue>
    </source>
</reference>